<dbReference type="SUPFAM" id="SSF52540">
    <property type="entry name" value="P-loop containing nucleoside triphosphate hydrolases"/>
    <property type="match status" value="1"/>
</dbReference>
<reference evidence="5 6" key="1">
    <citation type="submission" date="2016-05" db="EMBL/GenBank/DDBJ databases">
        <authorList>
            <person name="Lavstsen T."/>
            <person name="Jespersen J.S."/>
        </authorList>
    </citation>
    <scope>NUCLEOTIDE SEQUENCE [LARGE SCALE GENOMIC DNA]</scope>
    <source>
        <strain evidence="5 6">B7-9</strain>
    </source>
</reference>
<feature type="domain" description="Bacterial transcriptional activator" evidence="4">
    <location>
        <begin position="1023"/>
        <end position="1168"/>
    </location>
</feature>
<dbReference type="InterPro" id="IPR036388">
    <property type="entry name" value="WH-like_DNA-bd_sf"/>
</dbReference>
<dbReference type="InterPro" id="IPR027417">
    <property type="entry name" value="P-loop_NTPase"/>
</dbReference>
<dbReference type="InterPro" id="IPR059106">
    <property type="entry name" value="WHD_MalT"/>
</dbReference>
<dbReference type="InterPro" id="IPR051677">
    <property type="entry name" value="AfsR-DnrI-RedD_regulator"/>
</dbReference>
<dbReference type="GO" id="GO:0000160">
    <property type="term" value="P:phosphorelay signal transduction system"/>
    <property type="evidence" value="ECO:0007669"/>
    <property type="project" value="InterPro"/>
</dbReference>
<evidence type="ECO:0000313" key="6">
    <source>
        <dbReference type="Proteomes" id="UP000220922"/>
    </source>
</evidence>
<dbReference type="InterPro" id="IPR011990">
    <property type="entry name" value="TPR-like_helical_dom_sf"/>
</dbReference>
<dbReference type="SMART" id="SM01043">
    <property type="entry name" value="BTAD"/>
    <property type="match status" value="1"/>
</dbReference>
<dbReference type="PANTHER" id="PTHR35807">
    <property type="entry name" value="TRANSCRIPTIONAL REGULATOR REDD-RELATED"/>
    <property type="match status" value="1"/>
</dbReference>
<dbReference type="EMBL" id="LYXE01000178">
    <property type="protein sequence ID" value="PDV96840.1"/>
    <property type="molecule type" value="Genomic_DNA"/>
</dbReference>
<dbReference type="GO" id="GO:0006355">
    <property type="term" value="P:regulation of DNA-templated transcription"/>
    <property type="evidence" value="ECO:0007669"/>
    <property type="project" value="InterPro"/>
</dbReference>
<gene>
    <name evidence="5" type="ORF">A9Q02_20225</name>
</gene>
<sequence length="1171" mass="129975">MIQVAYTQQAAAAGMALLPLKLTAPTPRSHALLRPDLQALLAEVRLRPVTLVVAPAGYGKTTLLAQWIADLRRTGTAVAWLGLETDDQAPAMLLAYLVRAFQRLLPHVGEESWRILHSAVDLERDWPLVAGALLSDLQNHLTMPSFLVIDDYHQIASGPITNVLLAYLLRAAPPSLHVVIASRRRIEIPPLLRMRAEGSLVEVEQSDLLLTRDETAELAARVGVTLSDEELDLLLERTAGWVLSVQMAVRTLVRQAPAQRLIYLTNLDSNQRSLFDYLASEVLGSLPAEVIDFLARAALTEQFDVHLLDDVLARTDAQDLLERSVQMGLPLAEVEPYAMPTHTYRFHPLWRMLLRERAEQLFDAETLAALHQRYGEAFERLGMLEAAMSHYAAAGNDEALVGALRRRAWPLIDTPRRDSIRAWLERLPAAQREHDPELLHMWGWSMASSARDQALQAISQAAELYRQEGNYQRELRALSDMASLIFWEDRPGDFAGVCIRAVHSANHVRDAWARGAALASTAALLYSRGRYAAALRVAEHASHHPRSVFWQWLLAMIVASIHTQQGYPDAAIVAITQALEMPQVDRDDRLHQSLLLLKALALYQQGRISEAVNMALDAHRRLSAYAQESVIGVSGAYLALLLVEQGRLDEAATYTARARSAAHTSGTASLLARTQVIDTYTCLQTGQEGSAAAAALDLVRLARVVGEDQVESLAAMRTGNLPNAGPLALSSFGTHDLWLQLYLLVTLGEGGEPERAALLANDLTSEMIRRGDGLFLAAAQIYRSSLAARRGVEAVRLNALQSGWELCELHGFCFLPALPNHVVVEAVIGAIRLDLAPNAVRAVLANQLHDEAPALLLSILDRQQPPAMRARIAGLLGDLGAATAYAALRSMARDRQPLVRRAAERALERLVYRPAYRLHIRTMGAFGVWRGEVEIRDRDWRSIKARQLLQLLLVERGRMLPRERIMDMLWPGLEVESAANNLRVTFSRLIKAIEPQRPDGAPTYYILQQGDTYGFNSDSDHTYDAAEFTAAVEEGRRALYRQQPEEAMHAFRTALSLYGGTFLPDCLYEDWSVVERERLGLLFTEASLHLGKLLIADGLAHEAIGLAWRVLEYDKAQEEAYQLLMRAYSGLGERTTALRLYARCVAVLADELGVEPLPETVEFYEMIRSGA</sequence>
<dbReference type="SUPFAM" id="SSF46894">
    <property type="entry name" value="C-terminal effector domain of the bipartite response regulators"/>
    <property type="match status" value="1"/>
</dbReference>
<dbReference type="SMART" id="SM00862">
    <property type="entry name" value="Trans_reg_C"/>
    <property type="match status" value="1"/>
</dbReference>
<dbReference type="PANTHER" id="PTHR35807:SF2">
    <property type="entry name" value="TRANSCRIPTIONAL ACTIVATOR DOMAIN"/>
    <property type="match status" value="1"/>
</dbReference>
<dbReference type="InterPro" id="IPR005158">
    <property type="entry name" value="BTAD"/>
</dbReference>
<protein>
    <submittedName>
        <fullName evidence="5">Transcriptional regulator</fullName>
    </submittedName>
</protein>
<dbReference type="InterPro" id="IPR016032">
    <property type="entry name" value="Sig_transdc_resp-reg_C-effctor"/>
</dbReference>
<dbReference type="OrthoDB" id="134937at2"/>
<comment type="similarity">
    <text evidence="1">Belongs to the AfsR/DnrI/RedD regulatory family.</text>
</comment>
<evidence type="ECO:0000259" key="3">
    <source>
        <dbReference type="SMART" id="SM00862"/>
    </source>
</evidence>
<keyword evidence="2" id="KW-0238">DNA-binding</keyword>
<dbReference type="Proteomes" id="UP000220922">
    <property type="component" value="Unassembled WGS sequence"/>
</dbReference>
<proteinExistence type="inferred from homology"/>
<dbReference type="Gene3D" id="3.40.50.300">
    <property type="entry name" value="P-loop containing nucleotide triphosphate hydrolases"/>
    <property type="match status" value="1"/>
</dbReference>
<evidence type="ECO:0000256" key="2">
    <source>
        <dbReference type="ARBA" id="ARBA00023125"/>
    </source>
</evidence>
<comment type="caution">
    <text evidence="5">The sequence shown here is derived from an EMBL/GenBank/DDBJ whole genome shotgun (WGS) entry which is preliminary data.</text>
</comment>
<evidence type="ECO:0000256" key="1">
    <source>
        <dbReference type="ARBA" id="ARBA00005820"/>
    </source>
</evidence>
<dbReference type="GO" id="GO:0003677">
    <property type="term" value="F:DNA binding"/>
    <property type="evidence" value="ECO:0007669"/>
    <property type="project" value="UniProtKB-KW"/>
</dbReference>
<dbReference type="AlphaFoldDB" id="A0A2H3L3M9"/>
<dbReference type="Pfam" id="PF25873">
    <property type="entry name" value="WHD_MalT"/>
    <property type="match status" value="1"/>
</dbReference>
<name>A0A2H3L3M9_9CHLR</name>
<keyword evidence="6" id="KW-1185">Reference proteome</keyword>
<evidence type="ECO:0000313" key="5">
    <source>
        <dbReference type="EMBL" id="PDV96840.1"/>
    </source>
</evidence>
<organism evidence="5 6">
    <name type="scientific">Candidatus Chloroploca asiatica</name>
    <dbReference type="NCBI Taxonomy" id="1506545"/>
    <lineage>
        <taxon>Bacteria</taxon>
        <taxon>Bacillati</taxon>
        <taxon>Chloroflexota</taxon>
        <taxon>Chloroflexia</taxon>
        <taxon>Chloroflexales</taxon>
        <taxon>Chloroflexineae</taxon>
        <taxon>Oscillochloridaceae</taxon>
        <taxon>Candidatus Chloroploca</taxon>
    </lineage>
</organism>
<dbReference type="RefSeq" id="WP_097655067.1">
    <property type="nucleotide sequence ID" value="NZ_LYXE01000178.1"/>
</dbReference>
<dbReference type="Gene3D" id="1.10.10.10">
    <property type="entry name" value="Winged helix-like DNA-binding domain superfamily/Winged helix DNA-binding domain"/>
    <property type="match status" value="1"/>
</dbReference>
<dbReference type="Gene3D" id="1.25.40.10">
    <property type="entry name" value="Tetratricopeptide repeat domain"/>
    <property type="match status" value="2"/>
</dbReference>
<evidence type="ECO:0000259" key="4">
    <source>
        <dbReference type="SMART" id="SM01043"/>
    </source>
</evidence>
<dbReference type="SUPFAM" id="SSF48452">
    <property type="entry name" value="TPR-like"/>
    <property type="match status" value="2"/>
</dbReference>
<dbReference type="Pfam" id="PF03704">
    <property type="entry name" value="BTAD"/>
    <property type="match status" value="1"/>
</dbReference>
<accession>A0A2H3L3M9</accession>
<feature type="domain" description="OmpR/PhoB-type" evidence="3">
    <location>
        <begin position="937"/>
        <end position="1015"/>
    </location>
</feature>
<dbReference type="InterPro" id="IPR001867">
    <property type="entry name" value="OmpR/PhoB-type_DNA-bd"/>
</dbReference>